<feature type="domain" description="Multidrug resistance protein MdtA-like alpha-helical hairpin" evidence="5">
    <location>
        <begin position="108"/>
        <end position="172"/>
    </location>
</feature>
<evidence type="ECO:0000256" key="4">
    <source>
        <dbReference type="SAM" id="SignalP"/>
    </source>
</evidence>
<comment type="caution">
    <text evidence="8">The sequence shown here is derived from an EMBL/GenBank/DDBJ whole genome shotgun (WGS) entry which is preliminary data.</text>
</comment>
<dbReference type="PROSITE" id="PS51257">
    <property type="entry name" value="PROKAR_LIPOPROTEIN"/>
    <property type="match status" value="1"/>
</dbReference>
<keyword evidence="3" id="KW-0813">Transport</keyword>
<gene>
    <name evidence="8" type="ORF">ENH89_15320</name>
</gene>
<comment type="similarity">
    <text evidence="2">Belongs to the membrane fusion protein (MFP) (TC 8.A.1) family.</text>
</comment>
<evidence type="ECO:0000256" key="1">
    <source>
        <dbReference type="ARBA" id="ARBA00004196"/>
    </source>
</evidence>
<dbReference type="InterPro" id="IPR006143">
    <property type="entry name" value="RND_pump_MFP"/>
</dbReference>
<dbReference type="Gene3D" id="1.10.287.470">
    <property type="entry name" value="Helix hairpin bin"/>
    <property type="match status" value="1"/>
</dbReference>
<evidence type="ECO:0000256" key="2">
    <source>
        <dbReference type="ARBA" id="ARBA00009477"/>
    </source>
</evidence>
<dbReference type="Gene3D" id="2.40.50.100">
    <property type="match status" value="1"/>
</dbReference>
<evidence type="ECO:0000259" key="7">
    <source>
        <dbReference type="Pfam" id="PF25967"/>
    </source>
</evidence>
<dbReference type="InterPro" id="IPR058625">
    <property type="entry name" value="MdtA-like_BSH"/>
</dbReference>
<evidence type="ECO:0000259" key="5">
    <source>
        <dbReference type="Pfam" id="PF25876"/>
    </source>
</evidence>
<feature type="chain" id="PRO_5038538175" evidence="4">
    <location>
        <begin position="29"/>
        <end position="370"/>
    </location>
</feature>
<dbReference type="InterPro" id="IPR058627">
    <property type="entry name" value="MdtA-like_C"/>
</dbReference>
<accession>A0A9C9THN0</accession>
<evidence type="ECO:0000259" key="6">
    <source>
        <dbReference type="Pfam" id="PF25917"/>
    </source>
</evidence>
<proteinExistence type="inferred from homology"/>
<dbReference type="Gene3D" id="2.40.30.170">
    <property type="match status" value="1"/>
</dbReference>
<feature type="signal peptide" evidence="4">
    <location>
        <begin position="1"/>
        <end position="28"/>
    </location>
</feature>
<feature type="domain" description="Multidrug resistance protein MdtA-like barrel-sandwich hybrid" evidence="6">
    <location>
        <begin position="69"/>
        <end position="201"/>
    </location>
</feature>
<dbReference type="Pfam" id="PF25876">
    <property type="entry name" value="HH_MFP_RND"/>
    <property type="match status" value="1"/>
</dbReference>
<dbReference type="PANTHER" id="PTHR30469:SF38">
    <property type="entry name" value="HLYD FAMILY SECRETION PROTEIN"/>
    <property type="match status" value="1"/>
</dbReference>
<evidence type="ECO:0000313" key="8">
    <source>
        <dbReference type="EMBL" id="HEU01665.1"/>
    </source>
</evidence>
<dbReference type="AlphaFoldDB" id="A0A9C9THN0"/>
<dbReference type="Gene3D" id="2.40.420.20">
    <property type="match status" value="1"/>
</dbReference>
<dbReference type="EMBL" id="DRGN01000214">
    <property type="protein sequence ID" value="HEU01665.1"/>
    <property type="molecule type" value="Genomic_DNA"/>
</dbReference>
<protein>
    <submittedName>
        <fullName evidence="8">Efflux RND transporter periplasmic adaptor subunit</fullName>
    </submittedName>
</protein>
<comment type="subcellular location">
    <subcellularLocation>
        <location evidence="1">Cell envelope</location>
    </subcellularLocation>
</comment>
<name>A0A9C9THN0_9HYPH</name>
<dbReference type="GO" id="GO:1990281">
    <property type="term" value="C:efflux pump complex"/>
    <property type="evidence" value="ECO:0007669"/>
    <property type="project" value="TreeGrafter"/>
</dbReference>
<dbReference type="Pfam" id="PF25917">
    <property type="entry name" value="BSH_RND"/>
    <property type="match status" value="1"/>
</dbReference>
<reference evidence="8" key="1">
    <citation type="journal article" date="2020" name="mSystems">
        <title>Genome- and Community-Level Interaction Insights into Carbon Utilization and Element Cycling Functions of Hydrothermarchaeota in Hydrothermal Sediment.</title>
        <authorList>
            <person name="Zhou Z."/>
            <person name="Liu Y."/>
            <person name="Xu W."/>
            <person name="Pan J."/>
            <person name="Luo Z.H."/>
            <person name="Li M."/>
        </authorList>
    </citation>
    <scope>NUCLEOTIDE SEQUENCE</scope>
    <source>
        <strain evidence="8">HyVt-347</strain>
    </source>
</reference>
<evidence type="ECO:0000313" key="9">
    <source>
        <dbReference type="Proteomes" id="UP000885680"/>
    </source>
</evidence>
<dbReference type="PANTHER" id="PTHR30469">
    <property type="entry name" value="MULTIDRUG RESISTANCE PROTEIN MDTA"/>
    <property type="match status" value="1"/>
</dbReference>
<keyword evidence="4" id="KW-0732">Signal</keyword>
<dbReference type="SUPFAM" id="SSF111369">
    <property type="entry name" value="HlyD-like secretion proteins"/>
    <property type="match status" value="1"/>
</dbReference>
<evidence type="ECO:0000256" key="3">
    <source>
        <dbReference type="ARBA" id="ARBA00022448"/>
    </source>
</evidence>
<organism evidence="8 9">
    <name type="scientific">Aurantimonas coralicida</name>
    <dbReference type="NCBI Taxonomy" id="182270"/>
    <lineage>
        <taxon>Bacteria</taxon>
        <taxon>Pseudomonadati</taxon>
        <taxon>Pseudomonadota</taxon>
        <taxon>Alphaproteobacteria</taxon>
        <taxon>Hyphomicrobiales</taxon>
        <taxon>Aurantimonadaceae</taxon>
        <taxon>Aurantimonas</taxon>
    </lineage>
</organism>
<feature type="domain" description="Multidrug resistance protein MdtA-like C-terminal permuted SH3" evidence="7">
    <location>
        <begin position="290"/>
        <end position="351"/>
    </location>
</feature>
<dbReference type="NCBIfam" id="TIGR01730">
    <property type="entry name" value="RND_mfp"/>
    <property type="match status" value="1"/>
</dbReference>
<dbReference type="InterPro" id="IPR058624">
    <property type="entry name" value="MdtA-like_HH"/>
</dbReference>
<dbReference type="GO" id="GO:0015562">
    <property type="term" value="F:efflux transmembrane transporter activity"/>
    <property type="evidence" value="ECO:0007669"/>
    <property type="project" value="TreeGrafter"/>
</dbReference>
<dbReference type="Proteomes" id="UP000885680">
    <property type="component" value="Unassembled WGS sequence"/>
</dbReference>
<sequence length="370" mass="38251">MIGRMDARSSLVRVLLVATAASALTACAPDANVESPPEPVGFVTVEPETISQTTTLTGEITARHTATYSFQTGGRVTDVAVDVGAKVTEGEVLAKLDPTEQQAGVAAAEAAVDAANAQLTQASSAFQRQKDLFGKGFTTRGNFDDAQKALSSATSAVDMASADLETARTNLEETVLRADANGVITSRSVDPGQVVSAAQTAFGFAQDGDRDAVFEIQEQLLIGSRTSHSIRIALVGDPSVKTVGTVREVSPLIDSTTGTVKVKVGLDTVPPQMTLGSAVVGTDVGEAQEQAIVLPWTALMADRGKAAVWTVEKETGAARLTPVTIGSYQSGKIVVEEGIAAGDRVITEGSQLVRPGQIPDLVAVDEEAGS</sequence>
<dbReference type="Pfam" id="PF25967">
    <property type="entry name" value="RND-MFP_C"/>
    <property type="match status" value="1"/>
</dbReference>